<dbReference type="SMART" id="SM00530">
    <property type="entry name" value="HTH_XRE"/>
    <property type="match status" value="1"/>
</dbReference>
<sequence length="214" mass="25390">MDGYAMKISHLGNNIQTIRKFRGMKQQELADKIGINMQSLSKIERGLNYPAYDTLEKIMEVLDVTPNELLSGEWKYVNQAEKEVCQFLRAEERLNAELKHGHYDNFFDSEEEWLEYELEQLRKYITDYINGKNIKASDLYPIKEVIQHLKFQKILDRYDDLYSMDMFGESTEGHKYKTPYYAVKRINPNLKEDMELLSQLPWITGKFDFGDEDE</sequence>
<organism evidence="3 4">
    <name type="scientific">Extibacter muris</name>
    <dbReference type="NCBI Taxonomy" id="1796622"/>
    <lineage>
        <taxon>Bacteria</taxon>
        <taxon>Bacillati</taxon>
        <taxon>Bacillota</taxon>
        <taxon>Clostridia</taxon>
        <taxon>Lachnospirales</taxon>
        <taxon>Lachnospiraceae</taxon>
        <taxon>Extibacter</taxon>
    </lineage>
</organism>
<evidence type="ECO:0000256" key="1">
    <source>
        <dbReference type="ARBA" id="ARBA00023125"/>
    </source>
</evidence>
<keyword evidence="1" id="KW-0238">DNA-binding</keyword>
<dbReference type="InterPro" id="IPR010982">
    <property type="entry name" value="Lambda_DNA-bd_dom_sf"/>
</dbReference>
<dbReference type="PANTHER" id="PTHR46558">
    <property type="entry name" value="TRACRIPTIONAL REGULATORY PROTEIN-RELATED-RELATED"/>
    <property type="match status" value="1"/>
</dbReference>
<dbReference type="Gene3D" id="1.10.260.40">
    <property type="entry name" value="lambda repressor-like DNA-binding domains"/>
    <property type="match status" value="1"/>
</dbReference>
<dbReference type="InterPro" id="IPR001387">
    <property type="entry name" value="Cro/C1-type_HTH"/>
</dbReference>
<dbReference type="CDD" id="cd00093">
    <property type="entry name" value="HTH_XRE"/>
    <property type="match status" value="1"/>
</dbReference>
<dbReference type="PROSITE" id="PS50943">
    <property type="entry name" value="HTH_CROC1"/>
    <property type="match status" value="1"/>
</dbReference>
<dbReference type="PANTHER" id="PTHR46558:SF4">
    <property type="entry name" value="DNA-BIDING PHAGE PROTEIN"/>
    <property type="match status" value="1"/>
</dbReference>
<dbReference type="EMBL" id="SMMX01000007">
    <property type="protein sequence ID" value="TDA21751.1"/>
    <property type="molecule type" value="Genomic_DNA"/>
</dbReference>
<dbReference type="Proteomes" id="UP000295710">
    <property type="component" value="Unassembled WGS sequence"/>
</dbReference>
<dbReference type="RefSeq" id="WP_132277789.1">
    <property type="nucleotide sequence ID" value="NZ_SMMX01000007.1"/>
</dbReference>
<gene>
    <name evidence="3" type="ORF">E1963_10555</name>
</gene>
<comment type="caution">
    <text evidence="3">The sequence shown here is derived from an EMBL/GenBank/DDBJ whole genome shotgun (WGS) entry which is preliminary data.</text>
</comment>
<dbReference type="Pfam" id="PF01381">
    <property type="entry name" value="HTH_3"/>
    <property type="match status" value="1"/>
</dbReference>
<dbReference type="GO" id="GO:0003677">
    <property type="term" value="F:DNA binding"/>
    <property type="evidence" value="ECO:0007669"/>
    <property type="project" value="UniProtKB-KW"/>
</dbReference>
<feature type="domain" description="HTH cro/C1-type" evidence="2">
    <location>
        <begin position="15"/>
        <end position="69"/>
    </location>
</feature>
<dbReference type="SUPFAM" id="SSF47413">
    <property type="entry name" value="lambda repressor-like DNA-binding domains"/>
    <property type="match status" value="1"/>
</dbReference>
<keyword evidence="4" id="KW-1185">Reference proteome</keyword>
<proteinExistence type="predicted"/>
<evidence type="ECO:0000259" key="2">
    <source>
        <dbReference type="PROSITE" id="PS50943"/>
    </source>
</evidence>
<name>A0A4R4FEE0_9FIRM</name>
<reference evidence="3 4" key="1">
    <citation type="journal article" date="2016" name="Nat. Microbiol.">
        <title>The Mouse Intestinal Bacterial Collection (miBC) provides host-specific insight into cultured diversity and functional potential of the gut microbiota.</title>
        <authorList>
            <person name="Lagkouvardos I."/>
            <person name="Pukall R."/>
            <person name="Abt B."/>
            <person name="Foesel B.U."/>
            <person name="Meier-Kolthoff J.P."/>
            <person name="Kumar N."/>
            <person name="Bresciani A."/>
            <person name="Martinez I."/>
            <person name="Just S."/>
            <person name="Ziegler C."/>
            <person name="Brugiroux S."/>
            <person name="Garzetti D."/>
            <person name="Wenning M."/>
            <person name="Bui T.P."/>
            <person name="Wang J."/>
            <person name="Hugenholtz F."/>
            <person name="Plugge C.M."/>
            <person name="Peterson D.A."/>
            <person name="Hornef M.W."/>
            <person name="Baines J.F."/>
            <person name="Smidt H."/>
            <person name="Walter J."/>
            <person name="Kristiansen K."/>
            <person name="Nielsen H.B."/>
            <person name="Haller D."/>
            <person name="Overmann J."/>
            <person name="Stecher B."/>
            <person name="Clavel T."/>
        </authorList>
    </citation>
    <scope>NUCLEOTIDE SEQUENCE [LARGE SCALE GENOMIC DNA]</scope>
    <source>
        <strain evidence="3 4">DSM 28560</strain>
    </source>
</reference>
<protein>
    <submittedName>
        <fullName evidence="3">XRE family transcriptional regulator</fullName>
    </submittedName>
</protein>
<dbReference type="AlphaFoldDB" id="A0A4R4FEE0"/>
<accession>A0A4R4FEE0</accession>
<evidence type="ECO:0000313" key="4">
    <source>
        <dbReference type="Proteomes" id="UP000295710"/>
    </source>
</evidence>
<evidence type="ECO:0000313" key="3">
    <source>
        <dbReference type="EMBL" id="TDA21751.1"/>
    </source>
</evidence>